<dbReference type="InterPro" id="IPR057670">
    <property type="entry name" value="SH3_retrovirus"/>
</dbReference>
<comment type="caution">
    <text evidence="3">The sequence shown here is derived from an EMBL/GenBank/DDBJ whole genome shotgun (WGS) entry which is preliminary data.</text>
</comment>
<reference evidence="3" key="1">
    <citation type="journal article" date="2022" name="Int. J. Mol. Sci.">
        <title>Draft Genome of Tanacetum Coccineum: Genomic Comparison of Closely Related Tanacetum-Family Plants.</title>
        <authorList>
            <person name="Yamashiro T."/>
            <person name="Shiraishi A."/>
            <person name="Nakayama K."/>
            <person name="Satake H."/>
        </authorList>
    </citation>
    <scope>NUCLEOTIDE SEQUENCE</scope>
</reference>
<protein>
    <recommendedName>
        <fullName evidence="2">Retroviral polymerase SH3-like domain-containing protein</fullName>
    </recommendedName>
</protein>
<dbReference type="PANTHER" id="PTHR34676:SF8">
    <property type="entry name" value="TRANSMEMBRANE PROTEIN"/>
    <property type="match status" value="1"/>
</dbReference>
<keyword evidence="4" id="KW-1185">Reference proteome</keyword>
<reference evidence="3" key="2">
    <citation type="submission" date="2022-01" db="EMBL/GenBank/DDBJ databases">
        <authorList>
            <person name="Yamashiro T."/>
            <person name="Shiraishi A."/>
            <person name="Satake H."/>
            <person name="Nakayama K."/>
        </authorList>
    </citation>
    <scope>NUCLEOTIDE SEQUENCE</scope>
</reference>
<dbReference type="EMBL" id="BQNB010018039">
    <property type="protein sequence ID" value="GJT70004.1"/>
    <property type="molecule type" value="Genomic_DNA"/>
</dbReference>
<feature type="compositionally biased region" description="Acidic residues" evidence="1">
    <location>
        <begin position="131"/>
        <end position="141"/>
    </location>
</feature>
<feature type="region of interest" description="Disordered" evidence="1">
    <location>
        <begin position="114"/>
        <end position="141"/>
    </location>
</feature>
<evidence type="ECO:0000313" key="3">
    <source>
        <dbReference type="EMBL" id="GJT70004.1"/>
    </source>
</evidence>
<dbReference type="Proteomes" id="UP001151760">
    <property type="component" value="Unassembled WGS sequence"/>
</dbReference>
<feature type="domain" description="Retroviral polymerase SH3-like" evidence="2">
    <location>
        <begin position="158"/>
        <end position="195"/>
    </location>
</feature>
<evidence type="ECO:0000313" key="4">
    <source>
        <dbReference type="Proteomes" id="UP001151760"/>
    </source>
</evidence>
<proteinExistence type="predicted"/>
<name>A0ABQ5G3K1_9ASTR</name>
<dbReference type="Pfam" id="PF25597">
    <property type="entry name" value="SH3_retrovirus"/>
    <property type="match status" value="1"/>
</dbReference>
<accession>A0ABQ5G3K1</accession>
<organism evidence="3 4">
    <name type="scientific">Tanacetum coccineum</name>
    <dbReference type="NCBI Taxonomy" id="301880"/>
    <lineage>
        <taxon>Eukaryota</taxon>
        <taxon>Viridiplantae</taxon>
        <taxon>Streptophyta</taxon>
        <taxon>Embryophyta</taxon>
        <taxon>Tracheophyta</taxon>
        <taxon>Spermatophyta</taxon>
        <taxon>Magnoliopsida</taxon>
        <taxon>eudicotyledons</taxon>
        <taxon>Gunneridae</taxon>
        <taxon>Pentapetalae</taxon>
        <taxon>asterids</taxon>
        <taxon>campanulids</taxon>
        <taxon>Asterales</taxon>
        <taxon>Asteraceae</taxon>
        <taxon>Asteroideae</taxon>
        <taxon>Anthemideae</taxon>
        <taxon>Anthemidinae</taxon>
        <taxon>Tanacetum</taxon>
    </lineage>
</organism>
<dbReference type="PANTHER" id="PTHR34676">
    <property type="entry name" value="DUF4219 DOMAIN-CONTAINING PROTEIN-RELATED"/>
    <property type="match status" value="1"/>
</dbReference>
<evidence type="ECO:0000256" key="1">
    <source>
        <dbReference type="SAM" id="MobiDB-lite"/>
    </source>
</evidence>
<evidence type="ECO:0000259" key="2">
    <source>
        <dbReference type="Pfam" id="PF25597"/>
    </source>
</evidence>
<sequence length="358" mass="40683">MILYNALPCKEYERVFMCKIAKKVCHAFIITHQGNSQVKNCKIDLLTQEYEKFLISNEETIDSGFIRFNAIVTSLKSSDPNYSSNNHVYEMVLDNNGVASKTTKENVKSLALKAKVTREQTSDDSNSQGGSDEDVDEEEEAEEFNLMARNFRKFFRKGYSQTSKAYIVLNKETMRIEESLNVTFDESLPEPKSSSSVEDDRINEPIVQDLNGSSSLQVNVSDEGYHKSVKEAKGHLIEQVIEDDDDSMVVPQTPSEKIRTRIDNTRVTPPLIRGIREDKIWGKIRNPLSPNQNERGYFVCCENAVEMINSIKDLREENRDMFSSINEAIKLMLDVATNMSCVVENDIGKEGSKDNLKK</sequence>
<gene>
    <name evidence="3" type="ORF">Tco_1029290</name>
</gene>